<dbReference type="GO" id="GO:0061665">
    <property type="term" value="F:SUMO ligase activity"/>
    <property type="evidence" value="ECO:0007669"/>
    <property type="project" value="TreeGrafter"/>
</dbReference>
<dbReference type="GO" id="GO:0008270">
    <property type="term" value="F:zinc ion binding"/>
    <property type="evidence" value="ECO:0007669"/>
    <property type="project" value="UniProtKB-KW"/>
</dbReference>
<dbReference type="FunFam" id="3.30.40.10:FF:000247">
    <property type="entry name" value="Uncharacterized protein, isoform B"/>
    <property type="match status" value="1"/>
</dbReference>
<dbReference type="PROSITE" id="PS51044">
    <property type="entry name" value="ZF_SP_RING"/>
    <property type="match status" value="1"/>
</dbReference>
<dbReference type="Gene3D" id="3.30.40.10">
    <property type="entry name" value="Zinc/RING finger domain, C3HC4 (zinc finger)"/>
    <property type="match status" value="1"/>
</dbReference>
<dbReference type="PROSITE" id="PS50800">
    <property type="entry name" value="SAP"/>
    <property type="match status" value="1"/>
</dbReference>
<evidence type="ECO:0000259" key="15">
    <source>
        <dbReference type="PROSITE" id="PS51466"/>
    </source>
</evidence>
<organism evidence="16 17">
    <name type="scientific">Kazachstania africana (strain ATCC 22294 / BCRC 22015 / CBS 2517 / CECT 1963 / NBRC 1671 / NRRL Y-8276)</name>
    <name type="common">Yeast</name>
    <name type="synonym">Kluyveromyces africanus</name>
    <dbReference type="NCBI Taxonomy" id="1071382"/>
    <lineage>
        <taxon>Eukaryota</taxon>
        <taxon>Fungi</taxon>
        <taxon>Dikarya</taxon>
        <taxon>Ascomycota</taxon>
        <taxon>Saccharomycotina</taxon>
        <taxon>Saccharomycetes</taxon>
        <taxon>Saccharomycetales</taxon>
        <taxon>Saccharomycetaceae</taxon>
        <taxon>Kazachstania</taxon>
    </lineage>
</organism>
<dbReference type="InterPro" id="IPR003034">
    <property type="entry name" value="SAP_dom"/>
</dbReference>
<feature type="compositionally biased region" description="Low complexity" evidence="12">
    <location>
        <begin position="557"/>
        <end position="570"/>
    </location>
</feature>
<dbReference type="GO" id="GO:0007059">
    <property type="term" value="P:chromosome segregation"/>
    <property type="evidence" value="ECO:0007669"/>
    <property type="project" value="EnsemblFungi"/>
</dbReference>
<feature type="compositionally biased region" description="Polar residues" evidence="12">
    <location>
        <begin position="488"/>
        <end position="511"/>
    </location>
</feature>
<dbReference type="OrthoDB" id="28127at2759"/>
<dbReference type="Pfam" id="PF02037">
    <property type="entry name" value="SAP"/>
    <property type="match status" value="1"/>
</dbReference>
<feature type="domain" description="SAP" evidence="13">
    <location>
        <begin position="25"/>
        <end position="59"/>
    </location>
</feature>
<keyword evidence="6 11" id="KW-0863">Zinc-finger</keyword>
<feature type="domain" description="PINIT" evidence="15">
    <location>
        <begin position="153"/>
        <end position="298"/>
    </location>
</feature>
<dbReference type="Gene3D" id="1.10.720.30">
    <property type="entry name" value="SAP domain"/>
    <property type="match status" value="1"/>
</dbReference>
<comment type="subcellular location">
    <subcellularLocation>
        <location evidence="1">Nucleus</location>
    </subcellularLocation>
</comment>
<reference evidence="16 17" key="1">
    <citation type="journal article" date="2011" name="Proc. Natl. Acad. Sci. U.S.A.">
        <title>Evolutionary erosion of yeast sex chromosomes by mating-type switching accidents.</title>
        <authorList>
            <person name="Gordon J.L."/>
            <person name="Armisen D."/>
            <person name="Proux-Wera E."/>
            <person name="Oheigeartaigh S.S."/>
            <person name="Byrne K.P."/>
            <person name="Wolfe K.H."/>
        </authorList>
    </citation>
    <scope>NUCLEOTIDE SEQUENCE [LARGE SCALE GENOMIC DNA]</scope>
    <source>
        <strain evidence="17">ATCC 22294 / BCRC 22015 / CBS 2517 / CECT 1963 / NBRC 1671 / NRRL Y-8276</strain>
    </source>
</reference>
<dbReference type="GeneID" id="13885440"/>
<dbReference type="STRING" id="1071382.H2AT22"/>
<feature type="compositionally biased region" description="Basic and acidic residues" evidence="12">
    <location>
        <begin position="428"/>
        <end position="447"/>
    </location>
</feature>
<dbReference type="Pfam" id="PF14324">
    <property type="entry name" value="PINIT"/>
    <property type="match status" value="1"/>
</dbReference>
<dbReference type="InParanoid" id="H2AT22"/>
<comment type="pathway">
    <text evidence="2">Protein modification; protein sumoylation.</text>
</comment>
<feature type="region of interest" description="Disordered" evidence="12">
    <location>
        <begin position="412"/>
        <end position="747"/>
    </location>
</feature>
<keyword evidence="5" id="KW-0479">Metal-binding</keyword>
<dbReference type="KEGG" id="kaf:KAFR_0C05310"/>
<feature type="compositionally biased region" description="Polar residues" evidence="12">
    <location>
        <begin position="578"/>
        <end position="610"/>
    </location>
</feature>
<dbReference type="SMART" id="SM00513">
    <property type="entry name" value="SAP"/>
    <property type="match status" value="1"/>
</dbReference>
<gene>
    <name evidence="16" type="primary">KAFR0C05310</name>
    <name evidence="16" type="ORF">KAFR_0C05310</name>
</gene>
<feature type="compositionally biased region" description="Polar residues" evidence="12">
    <location>
        <begin position="448"/>
        <end position="460"/>
    </location>
</feature>
<comment type="similarity">
    <text evidence="3">Belongs to the PIAS family.</text>
</comment>
<dbReference type="SUPFAM" id="SSF68906">
    <property type="entry name" value="SAP domain"/>
    <property type="match status" value="1"/>
</dbReference>
<feature type="compositionally biased region" description="Pro residues" evidence="12">
    <location>
        <begin position="622"/>
        <end position="634"/>
    </location>
</feature>
<dbReference type="HOGENOM" id="CLU_014307_0_0_1"/>
<evidence type="ECO:0000256" key="11">
    <source>
        <dbReference type="PROSITE-ProRule" id="PRU00452"/>
    </source>
</evidence>
<evidence type="ECO:0000313" key="17">
    <source>
        <dbReference type="Proteomes" id="UP000005220"/>
    </source>
</evidence>
<feature type="domain" description="SP-RING-type" evidence="14">
    <location>
        <begin position="330"/>
        <end position="415"/>
    </location>
</feature>
<dbReference type="GO" id="GO:0016925">
    <property type="term" value="P:protein sumoylation"/>
    <property type="evidence" value="ECO:0007669"/>
    <property type="project" value="UniProtKB-UniPathway"/>
</dbReference>
<feature type="compositionally biased region" description="Polar residues" evidence="12">
    <location>
        <begin position="519"/>
        <end position="533"/>
    </location>
</feature>
<dbReference type="eggNOG" id="KOG2169">
    <property type="taxonomic scope" value="Eukaryota"/>
</dbReference>
<dbReference type="Pfam" id="PF02891">
    <property type="entry name" value="zf-MIZ"/>
    <property type="match status" value="1"/>
</dbReference>
<dbReference type="InterPro" id="IPR038654">
    <property type="entry name" value="PINIT_sf"/>
</dbReference>
<dbReference type="Gene3D" id="2.60.120.780">
    <property type="entry name" value="PINIT domain"/>
    <property type="match status" value="1"/>
</dbReference>
<proteinExistence type="inferred from homology"/>
<dbReference type="GO" id="GO:0005634">
    <property type="term" value="C:nucleus"/>
    <property type="evidence" value="ECO:0007669"/>
    <property type="project" value="UniProtKB-SubCell"/>
</dbReference>
<dbReference type="InterPro" id="IPR023321">
    <property type="entry name" value="PINIT"/>
</dbReference>
<dbReference type="SUPFAM" id="SSF57850">
    <property type="entry name" value="RING/U-box"/>
    <property type="match status" value="1"/>
</dbReference>
<dbReference type="GO" id="GO:0003690">
    <property type="term" value="F:double-stranded DNA binding"/>
    <property type="evidence" value="ECO:0007669"/>
    <property type="project" value="EnsemblFungi"/>
</dbReference>
<evidence type="ECO:0000256" key="12">
    <source>
        <dbReference type="SAM" id="MobiDB-lite"/>
    </source>
</evidence>
<protein>
    <recommendedName>
        <fullName evidence="10">E3 SUMO-protein transferase SIZ2</fullName>
    </recommendedName>
</protein>
<feature type="compositionally biased region" description="Polar residues" evidence="12">
    <location>
        <begin position="659"/>
        <end position="674"/>
    </location>
</feature>
<keyword evidence="9" id="KW-0539">Nucleus</keyword>
<evidence type="ECO:0000256" key="7">
    <source>
        <dbReference type="ARBA" id="ARBA00022786"/>
    </source>
</evidence>
<evidence type="ECO:0000256" key="3">
    <source>
        <dbReference type="ARBA" id="ARBA00005383"/>
    </source>
</evidence>
<name>H2AT22_KAZAF</name>
<feature type="compositionally biased region" description="Acidic residues" evidence="12">
    <location>
        <begin position="471"/>
        <end position="481"/>
    </location>
</feature>
<evidence type="ECO:0000256" key="6">
    <source>
        <dbReference type="ARBA" id="ARBA00022771"/>
    </source>
</evidence>
<sequence>MVSQTTTTHTGGGLHQEIQNTINEMETLRVFELKDLCRAIGLPISGRKNELQDRIASHVKASLAVGHIDPWRPKAVNALIEKMRNKEYPLPSFLEVWDALRLGIVNSRPSNAQTNGNTITIQPLSGVFHNQDNTSKKSVPGMGAINPYLPKNSHDLNSQAPFHVSPFFNLKKLIPSTVQKLKKASGRGIASAKFSFSSLDWNNFQANKNLRLYLFCHQLNSLGSRGKSFIQFPIPNEMLFNGTKMNDNVKGLKNKPGTAKPANLTPYMRPSNLTNTLELIYAFTKVEFQMSCYIVEDIPPEKLLEQVLKHQKISKTTTLQYIKKTLSEEEDTDFITTSTVLSLQCPISYTKMKYPSKSRSCEHLQCFDALWYLHSQLQIPTWQCPVCQNSIPLESLTICEYVDEILNETSEDVEKVELSPDGSWVPIDEEKKDHSDDDYPVKKEGTQEKLQSLPSTNFSSHSEEPIVISLDSDEEEIEQAPEEAGSIENGSSTESTTYEVEGSTIASSVSAAGQEENDNSSVNSDEPLSTIRNPNGRIEPTDDSTFAPPPPLPPSMPLSNSLLGLTNGSTQGEVDSPRQPQNSHNPSDVVPQFSTRVFSGSPNPFLTNPANLFGMTGNQQPVPQPQNPRLPPITGPLRQPSSPTGPAISSGVTGHENHASTTQTKRNQPRPTSSRRNRGDVSPFIPRRPYENILPKKRPNNNAHNDSPTDTNSLAAARELGISLEENMGSGNGDDDNGDGIIDLTSD</sequence>
<evidence type="ECO:0000256" key="5">
    <source>
        <dbReference type="ARBA" id="ARBA00022723"/>
    </source>
</evidence>
<dbReference type="EMBL" id="HE650823">
    <property type="protein sequence ID" value="CCF57522.1"/>
    <property type="molecule type" value="Genomic_DNA"/>
</dbReference>
<dbReference type="PANTHER" id="PTHR10782">
    <property type="entry name" value="ZINC FINGER MIZ DOMAIN-CONTAINING PROTEIN"/>
    <property type="match status" value="1"/>
</dbReference>
<feature type="compositionally biased region" description="Polar residues" evidence="12">
    <location>
        <begin position="700"/>
        <end position="714"/>
    </location>
</feature>
<dbReference type="AlphaFoldDB" id="H2AT22"/>
<keyword evidence="8" id="KW-0862">Zinc</keyword>
<keyword evidence="17" id="KW-1185">Reference proteome</keyword>
<evidence type="ECO:0000259" key="14">
    <source>
        <dbReference type="PROSITE" id="PS51044"/>
    </source>
</evidence>
<keyword evidence="7" id="KW-0833">Ubl conjugation pathway</keyword>
<keyword evidence="4" id="KW-0808">Transferase</keyword>
<evidence type="ECO:0000256" key="10">
    <source>
        <dbReference type="ARBA" id="ARBA00083459"/>
    </source>
</evidence>
<dbReference type="InterPro" id="IPR013083">
    <property type="entry name" value="Znf_RING/FYVE/PHD"/>
</dbReference>
<accession>H2AT22</accession>
<evidence type="ECO:0000256" key="9">
    <source>
        <dbReference type="ARBA" id="ARBA00023242"/>
    </source>
</evidence>
<evidence type="ECO:0000256" key="8">
    <source>
        <dbReference type="ARBA" id="ARBA00022833"/>
    </source>
</evidence>
<evidence type="ECO:0000256" key="2">
    <source>
        <dbReference type="ARBA" id="ARBA00004718"/>
    </source>
</evidence>
<dbReference type="GO" id="GO:1990683">
    <property type="term" value="P:DNA double-strand break attachment to nuclear envelope"/>
    <property type="evidence" value="ECO:0007669"/>
    <property type="project" value="EnsemblFungi"/>
</dbReference>
<evidence type="ECO:0000256" key="4">
    <source>
        <dbReference type="ARBA" id="ARBA00022679"/>
    </source>
</evidence>
<dbReference type="PROSITE" id="PS51466">
    <property type="entry name" value="PINIT"/>
    <property type="match status" value="1"/>
</dbReference>
<evidence type="ECO:0000259" key="13">
    <source>
        <dbReference type="PROSITE" id="PS50800"/>
    </source>
</evidence>
<dbReference type="RefSeq" id="XP_003956657.1">
    <property type="nucleotide sequence ID" value="XM_003956608.1"/>
</dbReference>
<dbReference type="InterPro" id="IPR004181">
    <property type="entry name" value="Znf_MIZ"/>
</dbReference>
<dbReference type="FunCoup" id="H2AT22">
    <property type="interactions" value="169"/>
</dbReference>
<dbReference type="UniPathway" id="UPA00886"/>
<evidence type="ECO:0000313" key="16">
    <source>
        <dbReference type="EMBL" id="CCF57522.1"/>
    </source>
</evidence>
<feature type="compositionally biased region" description="Pro residues" evidence="12">
    <location>
        <begin position="547"/>
        <end position="556"/>
    </location>
</feature>
<evidence type="ECO:0000256" key="1">
    <source>
        <dbReference type="ARBA" id="ARBA00004123"/>
    </source>
</evidence>
<dbReference type="Proteomes" id="UP000005220">
    <property type="component" value="Chromosome 3"/>
</dbReference>
<dbReference type="GO" id="GO:0000785">
    <property type="term" value="C:chromatin"/>
    <property type="evidence" value="ECO:0007669"/>
    <property type="project" value="EnsemblFungi"/>
</dbReference>
<dbReference type="PANTHER" id="PTHR10782:SF4">
    <property type="entry name" value="TONALLI, ISOFORM E"/>
    <property type="match status" value="1"/>
</dbReference>
<dbReference type="InterPro" id="IPR036361">
    <property type="entry name" value="SAP_dom_sf"/>
</dbReference>